<name>A0A645DLA2_9ZZZZ</name>
<dbReference type="SUPFAM" id="SSF53807">
    <property type="entry name" value="Helical backbone' metal receptor"/>
    <property type="match status" value="1"/>
</dbReference>
<accession>A0A645DLA2</accession>
<proteinExistence type="predicted"/>
<evidence type="ECO:0008006" key="2">
    <source>
        <dbReference type="Google" id="ProtNLM"/>
    </source>
</evidence>
<dbReference type="Gene3D" id="3.40.50.1980">
    <property type="entry name" value="Nitrogenase molybdenum iron protein domain"/>
    <property type="match status" value="1"/>
</dbReference>
<organism evidence="1">
    <name type="scientific">bioreactor metagenome</name>
    <dbReference type="NCBI Taxonomy" id="1076179"/>
    <lineage>
        <taxon>unclassified sequences</taxon>
        <taxon>metagenomes</taxon>
        <taxon>ecological metagenomes</taxon>
    </lineage>
</organism>
<sequence length="79" mass="8928">MYALEEEGKEATPQHLQEMIDLAKNENIKVIFYQEEIDSSQSEAFAEELGGKTIQLSPLSSDYIINLENMAKTMAEAMK</sequence>
<dbReference type="Pfam" id="PF01297">
    <property type="entry name" value="ZnuA"/>
    <property type="match status" value="1"/>
</dbReference>
<dbReference type="AlphaFoldDB" id="A0A645DLA2"/>
<dbReference type="InterPro" id="IPR006127">
    <property type="entry name" value="ZnuA-like"/>
</dbReference>
<gene>
    <name evidence="1" type="ORF">SDC9_136973</name>
</gene>
<comment type="caution">
    <text evidence="1">The sequence shown here is derived from an EMBL/GenBank/DDBJ whole genome shotgun (WGS) entry which is preliminary data.</text>
</comment>
<dbReference type="GO" id="GO:0030001">
    <property type="term" value="P:metal ion transport"/>
    <property type="evidence" value="ECO:0007669"/>
    <property type="project" value="InterPro"/>
</dbReference>
<protein>
    <recommendedName>
        <fullName evidence="2">High-affinity zinc uptake system binding-protein ZnuA</fullName>
    </recommendedName>
</protein>
<evidence type="ECO:0000313" key="1">
    <source>
        <dbReference type="EMBL" id="MPM89858.1"/>
    </source>
</evidence>
<dbReference type="EMBL" id="VSSQ01037225">
    <property type="protein sequence ID" value="MPM89858.1"/>
    <property type="molecule type" value="Genomic_DNA"/>
</dbReference>
<reference evidence="1" key="1">
    <citation type="submission" date="2019-08" db="EMBL/GenBank/DDBJ databases">
        <authorList>
            <person name="Kucharzyk K."/>
            <person name="Murdoch R.W."/>
            <person name="Higgins S."/>
            <person name="Loffler F."/>
        </authorList>
    </citation>
    <scope>NUCLEOTIDE SEQUENCE</scope>
</reference>
<dbReference type="GO" id="GO:0046872">
    <property type="term" value="F:metal ion binding"/>
    <property type="evidence" value="ECO:0007669"/>
    <property type="project" value="InterPro"/>
</dbReference>